<dbReference type="EMBL" id="SOKJ01000192">
    <property type="protein sequence ID" value="TET10970.1"/>
    <property type="molecule type" value="Genomic_DNA"/>
</dbReference>
<feature type="transmembrane region" description="Helical" evidence="1">
    <location>
        <begin position="97"/>
        <end position="116"/>
    </location>
</feature>
<keyword evidence="1" id="KW-1133">Transmembrane helix</keyword>
<sequence>TILPGLLILYLLKLNKLELAARVVLTVGLSIAFLMFFGLLLNGTLFAIGYTTPLSTTPLVIGLSIILLIMCTIAYKTNRKAFSPNFSDFKLNTADKAFLVLPAIFPFLSIYGMHLMNTTDNNVVLMVLLFLIPAYAILITFQRHKITSNIYPIAIIMISFALLSMLWLRSEHILGHDIHLEYYLFHMTLANSHYGILEHSPLGSSLSISLLPAIFQSLLNVNWEEYLFKGIYVLICTFTPLVVYVISKKYLGNLYAFLAALFFISQVSFLSTAGSPRTNLAIFFFALSIMVLFHDTITEVKRKSLFLIFMVATILSHYSTAYVFFFLLLFTYLLGLFFKEYTLSKKVTLIPVCLFFVSSFLWYGQLTQAPLVSVVRYIAETVGNLQNFFVEEMRHPSIGLLTGKELATPVLSHINLVIHWASFAFIGIGIIGALLKRRGTISSPHQTNSRPEFLKSKFEMEYCLLALMCAGMLVAMVALPYASILYGMQRLYSQMAVILSGFFVFGGMLLSKYIRVSLRLLILLILVAYFLFTTYAIYEASGIHTHMLLTPKAPAGNYELVHDQETRAAQWLKGHMDENPRIYTADMFGRQWLVSQGKISWRLINGKSFIGQEEINGYLYLSHNNVVNDKLVIGGRGERTEYDMSEYTNRFENKNKLYANGGSEIWR</sequence>
<dbReference type="Proteomes" id="UP000316360">
    <property type="component" value="Unassembled WGS sequence"/>
</dbReference>
<organism evidence="2 3">
    <name type="scientific">Aerophobetes bacterium</name>
    <dbReference type="NCBI Taxonomy" id="2030807"/>
    <lineage>
        <taxon>Bacteria</taxon>
        <taxon>Candidatus Aerophobota</taxon>
    </lineage>
</organism>
<evidence type="ECO:0000256" key="1">
    <source>
        <dbReference type="SAM" id="Phobius"/>
    </source>
</evidence>
<dbReference type="Pfam" id="PF09971">
    <property type="entry name" value="DUF2206"/>
    <property type="match status" value="1"/>
</dbReference>
<protein>
    <submittedName>
        <fullName evidence="2">DUF2206 domain-containing protein</fullName>
    </submittedName>
</protein>
<keyword evidence="1" id="KW-0472">Membrane</keyword>
<proteinExistence type="predicted"/>
<feature type="transmembrane region" description="Helical" evidence="1">
    <location>
        <begin position="462"/>
        <end position="485"/>
    </location>
</feature>
<feature type="transmembrane region" description="Helical" evidence="1">
    <location>
        <begin position="252"/>
        <end position="271"/>
    </location>
</feature>
<gene>
    <name evidence="2" type="ORF">E3J84_03440</name>
</gene>
<evidence type="ECO:0000313" key="3">
    <source>
        <dbReference type="Proteomes" id="UP000316360"/>
    </source>
</evidence>
<feature type="transmembrane region" description="Helical" evidence="1">
    <location>
        <begin position="491"/>
        <end position="511"/>
    </location>
</feature>
<feature type="transmembrane region" description="Helical" evidence="1">
    <location>
        <begin position="347"/>
        <end position="364"/>
    </location>
</feature>
<accession>A0A523RYW1</accession>
<feature type="transmembrane region" description="Helical" evidence="1">
    <location>
        <begin position="122"/>
        <end position="141"/>
    </location>
</feature>
<dbReference type="AlphaFoldDB" id="A0A523RYW1"/>
<dbReference type="InterPro" id="IPR018701">
    <property type="entry name" value="DUF2206_membrane"/>
</dbReference>
<feature type="transmembrane region" description="Helical" evidence="1">
    <location>
        <begin position="150"/>
        <end position="168"/>
    </location>
</feature>
<feature type="transmembrane region" description="Helical" evidence="1">
    <location>
        <begin position="518"/>
        <end position="538"/>
    </location>
</feature>
<comment type="caution">
    <text evidence="2">The sequence shown here is derived from an EMBL/GenBank/DDBJ whole genome shotgun (WGS) entry which is preliminary data.</text>
</comment>
<feature type="transmembrane region" description="Helical" evidence="1">
    <location>
        <begin position="56"/>
        <end position="76"/>
    </location>
</feature>
<feature type="transmembrane region" description="Helical" evidence="1">
    <location>
        <begin position="306"/>
        <end position="335"/>
    </location>
</feature>
<feature type="transmembrane region" description="Helical" evidence="1">
    <location>
        <begin position="23"/>
        <end position="50"/>
    </location>
</feature>
<name>A0A523RYW1_UNCAE</name>
<feature type="transmembrane region" description="Helical" evidence="1">
    <location>
        <begin position="226"/>
        <end position="246"/>
    </location>
</feature>
<feature type="transmembrane region" description="Helical" evidence="1">
    <location>
        <begin position="202"/>
        <end position="219"/>
    </location>
</feature>
<evidence type="ECO:0000313" key="2">
    <source>
        <dbReference type="EMBL" id="TET10970.1"/>
    </source>
</evidence>
<keyword evidence="1" id="KW-0812">Transmembrane</keyword>
<feature type="transmembrane region" description="Helical" evidence="1">
    <location>
        <begin position="278"/>
        <end position="294"/>
    </location>
</feature>
<feature type="non-terminal residue" evidence="2">
    <location>
        <position position="1"/>
    </location>
</feature>
<feature type="transmembrane region" description="Helical" evidence="1">
    <location>
        <begin position="417"/>
        <end position="435"/>
    </location>
</feature>
<reference evidence="2 3" key="1">
    <citation type="submission" date="2019-03" db="EMBL/GenBank/DDBJ databases">
        <title>Metabolic potential of uncultured bacteria and archaea associated with petroleum seepage in deep-sea sediments.</title>
        <authorList>
            <person name="Dong X."/>
            <person name="Hubert C."/>
        </authorList>
    </citation>
    <scope>NUCLEOTIDE SEQUENCE [LARGE SCALE GENOMIC DNA]</scope>
    <source>
        <strain evidence="2">E44_bin7</strain>
    </source>
</reference>